<feature type="non-terminal residue" evidence="1">
    <location>
        <position position="1"/>
    </location>
</feature>
<name>A0ABN9X2R3_9DINO</name>
<reference evidence="1" key="1">
    <citation type="submission" date="2023-10" db="EMBL/GenBank/DDBJ databases">
        <authorList>
            <person name="Chen Y."/>
            <person name="Shah S."/>
            <person name="Dougan E. K."/>
            <person name="Thang M."/>
            <person name="Chan C."/>
        </authorList>
    </citation>
    <scope>NUCLEOTIDE SEQUENCE [LARGE SCALE GENOMIC DNA]</scope>
</reference>
<comment type="caution">
    <text evidence="1">The sequence shown here is derived from an EMBL/GenBank/DDBJ whole genome shotgun (WGS) entry which is preliminary data.</text>
</comment>
<proteinExistence type="predicted"/>
<dbReference type="Pfam" id="PF05542">
    <property type="entry name" value="DUF760"/>
    <property type="match status" value="1"/>
</dbReference>
<protein>
    <submittedName>
        <fullName evidence="1">Uncharacterized protein</fullName>
    </submittedName>
</protein>
<organism evidence="1 2">
    <name type="scientific">Prorocentrum cordatum</name>
    <dbReference type="NCBI Taxonomy" id="2364126"/>
    <lineage>
        <taxon>Eukaryota</taxon>
        <taxon>Sar</taxon>
        <taxon>Alveolata</taxon>
        <taxon>Dinophyceae</taxon>
        <taxon>Prorocentrales</taxon>
        <taxon>Prorocentraceae</taxon>
        <taxon>Prorocentrum</taxon>
    </lineage>
</organism>
<accession>A0ABN9X2R3</accession>
<dbReference type="EMBL" id="CAUYUJ010019766">
    <property type="protein sequence ID" value="CAK0893568.1"/>
    <property type="molecule type" value="Genomic_DNA"/>
</dbReference>
<dbReference type="InterPro" id="IPR038925">
    <property type="entry name" value="At3g17800-like"/>
</dbReference>
<sequence length="279" mass="29590">GSGSGSISACFCRACLAADLQPIRVGPLRLQEIGVPLVQKLLGETEVAFGPVNLQSLSTHLHSEDALELVKEHTLSVIGEWTHLTRDFMLELALGQAAEVYLASALFGYALRQADARFRLERLLSPAFGSLKDYAASFEPDEAERAMAINSLEAEAALDRHVQALFGDVRQLHQELLEAIGPEAAEAGAEQAEAALAQAVRRGDVASVRISVGDLRRLVLEGIAFGRLLADAEAQVDAVHKLSPTAHGCCLGSRGSSGAGGVEASAWPLGFQRLGRCSI</sequence>
<gene>
    <name evidence="1" type="ORF">PCOR1329_LOCUS72847</name>
</gene>
<evidence type="ECO:0000313" key="2">
    <source>
        <dbReference type="Proteomes" id="UP001189429"/>
    </source>
</evidence>
<evidence type="ECO:0000313" key="1">
    <source>
        <dbReference type="EMBL" id="CAK0893568.1"/>
    </source>
</evidence>
<dbReference type="Proteomes" id="UP001189429">
    <property type="component" value="Unassembled WGS sequence"/>
</dbReference>
<dbReference type="InterPro" id="IPR008479">
    <property type="entry name" value="DUF760"/>
</dbReference>
<dbReference type="PANTHER" id="PTHR31808">
    <property type="entry name" value="EXPRESSED PROTEIN"/>
    <property type="match status" value="1"/>
</dbReference>
<keyword evidence="2" id="KW-1185">Reference proteome</keyword>
<dbReference type="PANTHER" id="PTHR31808:SF4">
    <property type="entry name" value="LIGASE, PUTATIVE (DUF760)-RELATED"/>
    <property type="match status" value="1"/>
</dbReference>